<evidence type="ECO:0000313" key="2">
    <source>
        <dbReference type="Proteomes" id="UP000644441"/>
    </source>
</evidence>
<protein>
    <submittedName>
        <fullName evidence="1">Uncharacterized protein</fullName>
    </submittedName>
</protein>
<evidence type="ECO:0000313" key="1">
    <source>
        <dbReference type="EMBL" id="MBF5052417.1"/>
    </source>
</evidence>
<dbReference type="EMBL" id="ARXR01000006">
    <property type="protein sequence ID" value="MBF5052417.1"/>
    <property type="molecule type" value="Genomic_DNA"/>
</dbReference>
<gene>
    <name evidence="1" type="ORF">ISO4_01019</name>
</gene>
<proteinExistence type="predicted"/>
<comment type="caution">
    <text evidence="1">The sequence shown here is derived from an EMBL/GenBank/DDBJ whole genome shotgun (WGS) entry which is preliminary data.</text>
</comment>
<name>A0ABS0AFQ9_9GAMM</name>
<dbReference type="RefSeq" id="WP_194855386.1">
    <property type="nucleotide sequence ID" value="NZ_ARXR01000006.1"/>
</dbReference>
<keyword evidence="2" id="KW-1185">Reference proteome</keyword>
<reference evidence="1 2" key="1">
    <citation type="submission" date="2012-09" db="EMBL/GenBank/DDBJ databases">
        <title>Genome Sequence of alkane-degrading Bacterium Alcanivorax venustensis ISO4.</title>
        <authorList>
            <person name="Lai Q."/>
            <person name="Shao Z."/>
        </authorList>
    </citation>
    <scope>NUCLEOTIDE SEQUENCE [LARGE SCALE GENOMIC DNA]</scope>
    <source>
        <strain evidence="1 2">ISO4</strain>
    </source>
</reference>
<dbReference type="Proteomes" id="UP000644441">
    <property type="component" value="Unassembled WGS sequence"/>
</dbReference>
<accession>A0ABS0AFQ9</accession>
<sequence length="223" mass="24981">MQAQATLKQASTVPAPVSDEQRLEQLRAQAGSNPDLAKEAAWALLGELQDESQFHRLPWLFAQGKGDADAPNGDTEGMVMNLHGSFLMRTLNRAVLLGQLLGRMGWTGKTFNPETGTGYNRVTASTYVPARLAMPHYKLQKQGRELLGFDFHHRIDTSPVAPHLQVRGITYDEPSFNNPLILPKVRDEIVEIVPDVFLGRVVYRAKHGWDVVGYFALRYPFVR</sequence>
<organism evidence="1 2">
    <name type="scientific">Alloalcanivorax venustensis ISO4</name>
    <dbReference type="NCBI Taxonomy" id="1177184"/>
    <lineage>
        <taxon>Bacteria</taxon>
        <taxon>Pseudomonadati</taxon>
        <taxon>Pseudomonadota</taxon>
        <taxon>Gammaproteobacteria</taxon>
        <taxon>Oceanospirillales</taxon>
        <taxon>Alcanivoracaceae</taxon>
        <taxon>Alloalcanivorax</taxon>
    </lineage>
</organism>